<dbReference type="Pfam" id="PF13416">
    <property type="entry name" value="SBP_bac_8"/>
    <property type="match status" value="1"/>
</dbReference>
<keyword evidence="4" id="KW-1185">Reference proteome</keyword>
<reference evidence="3 4" key="1">
    <citation type="submission" date="2024-04" db="EMBL/GenBank/DDBJ databases">
        <title>draft genome sequnece of Paenibacillus filicis.</title>
        <authorList>
            <person name="Kim D.-U."/>
        </authorList>
    </citation>
    <scope>NUCLEOTIDE SEQUENCE [LARGE SCALE GENOMIC DNA]</scope>
    <source>
        <strain evidence="3 4">KACC14197</strain>
    </source>
</reference>
<evidence type="ECO:0000313" key="4">
    <source>
        <dbReference type="Proteomes" id="UP001469365"/>
    </source>
</evidence>
<dbReference type="PROSITE" id="PS51257">
    <property type="entry name" value="PROKAR_LIPOPROTEIN"/>
    <property type="match status" value="1"/>
</dbReference>
<gene>
    <name evidence="3" type="ORF">WMW72_32465</name>
</gene>
<keyword evidence="1 2" id="KW-0732">Signal</keyword>
<dbReference type="PANTHER" id="PTHR30006">
    <property type="entry name" value="THIAMINE-BINDING PERIPLASMIC PROTEIN-RELATED"/>
    <property type="match status" value="1"/>
</dbReference>
<evidence type="ECO:0000313" key="3">
    <source>
        <dbReference type="EMBL" id="MEK8132607.1"/>
    </source>
</evidence>
<comment type="caution">
    <text evidence="3">The sequence shown here is derived from an EMBL/GenBank/DDBJ whole genome shotgun (WGS) entry which is preliminary data.</text>
</comment>
<accession>A0ABU9DUQ0</accession>
<dbReference type="InterPro" id="IPR006059">
    <property type="entry name" value="SBP"/>
</dbReference>
<name>A0ABU9DUQ0_9BACL</name>
<dbReference type="RefSeq" id="WP_341419743.1">
    <property type="nucleotide sequence ID" value="NZ_JBBPCC010000032.1"/>
</dbReference>
<protein>
    <submittedName>
        <fullName evidence="3">Extracellular solute-binding protein</fullName>
    </submittedName>
</protein>
<dbReference type="Gene3D" id="3.40.190.10">
    <property type="entry name" value="Periplasmic binding protein-like II"/>
    <property type="match status" value="2"/>
</dbReference>
<organism evidence="3 4">
    <name type="scientific">Paenibacillus filicis</name>
    <dbReference type="NCBI Taxonomy" id="669464"/>
    <lineage>
        <taxon>Bacteria</taxon>
        <taxon>Bacillati</taxon>
        <taxon>Bacillota</taxon>
        <taxon>Bacilli</taxon>
        <taxon>Bacillales</taxon>
        <taxon>Paenibacillaceae</taxon>
        <taxon>Paenibacillus</taxon>
    </lineage>
</organism>
<evidence type="ECO:0000256" key="2">
    <source>
        <dbReference type="SAM" id="SignalP"/>
    </source>
</evidence>
<proteinExistence type="predicted"/>
<feature type="signal peptide" evidence="2">
    <location>
        <begin position="1"/>
        <end position="31"/>
    </location>
</feature>
<evidence type="ECO:0000256" key="1">
    <source>
        <dbReference type="ARBA" id="ARBA00022729"/>
    </source>
</evidence>
<dbReference type="SUPFAM" id="SSF53850">
    <property type="entry name" value="Periplasmic binding protein-like II"/>
    <property type="match status" value="1"/>
</dbReference>
<dbReference type="PANTHER" id="PTHR30006:SF2">
    <property type="entry name" value="ABC TRANSPORTER SUBSTRATE-BINDING PROTEIN"/>
    <property type="match status" value="1"/>
</dbReference>
<dbReference type="EMBL" id="JBBPCC010000032">
    <property type="protein sequence ID" value="MEK8132607.1"/>
    <property type="molecule type" value="Genomic_DNA"/>
</dbReference>
<feature type="chain" id="PRO_5047103312" evidence="2">
    <location>
        <begin position="32"/>
        <end position="367"/>
    </location>
</feature>
<dbReference type="CDD" id="cd13551">
    <property type="entry name" value="PBP2_Fbp_like_5"/>
    <property type="match status" value="1"/>
</dbReference>
<dbReference type="Proteomes" id="UP001469365">
    <property type="component" value="Unassembled WGS sequence"/>
</dbReference>
<sequence length="367" mass="40090">MNFKKSMITVTSLMVALTVVLSGCGSNNSGASSSSDKGSNPSANAKKEDSKSLVIYSNSVSDGRGDWLKEKAAAQGYKLEFVEAGGGDIANRLIAEKNNPVADVVFGLSTVDYEGFKTQGLLEKFKPAWSDEITAGLNDKDDYYHSLVKQAIVLIYNSKLYNEDTAPKDWTELWKKSEFQNKYDSPSAFGGATIRAVLAGILVRYQDPNGEYGISKEGWDEIRSYLKNGYHAAQGEDFYANLASGKSPLGPMWSSGIATREEKYGVKAGIVKPSIGVPFVVEQVAIVKGSKNLEAAKQFVNWFGSADVQGEWSKKFTTMPANEKALATAAKEIKDLDASLKPQNIDWAFVAKNMNKWVEKIQLQLLP</sequence>